<feature type="non-terminal residue" evidence="2">
    <location>
        <position position="1"/>
    </location>
</feature>
<proteinExistence type="predicted"/>
<keyword evidence="3" id="KW-1185">Reference proteome</keyword>
<dbReference type="InterPro" id="IPR000305">
    <property type="entry name" value="GIY-YIG_endonuc"/>
</dbReference>
<dbReference type="AlphaFoldDB" id="A0A151ICS9"/>
<dbReference type="SUPFAM" id="SSF82771">
    <property type="entry name" value="GIY-YIG endonuclease"/>
    <property type="match status" value="1"/>
</dbReference>
<dbReference type="PANTHER" id="PTHR21301">
    <property type="entry name" value="REVERSE TRANSCRIPTASE"/>
    <property type="match status" value="1"/>
</dbReference>
<gene>
    <name evidence="2" type="ORF">ALC62_11108</name>
</gene>
<dbReference type="Gene3D" id="3.40.1440.10">
    <property type="entry name" value="GIY-YIG endonuclease"/>
    <property type="match status" value="1"/>
</dbReference>
<evidence type="ECO:0000313" key="2">
    <source>
        <dbReference type="EMBL" id="KYM98192.1"/>
    </source>
</evidence>
<dbReference type="PROSITE" id="PS50164">
    <property type="entry name" value="GIY_YIG"/>
    <property type="match status" value="1"/>
</dbReference>
<accession>A0A151ICS9</accession>
<protein>
    <recommendedName>
        <fullName evidence="1">GIY-YIG domain-containing protein</fullName>
    </recommendedName>
</protein>
<dbReference type="PANTHER" id="PTHR21301:SF10">
    <property type="entry name" value="REVERSE TRANSCRIPTASE DOMAIN-CONTAINING PROTEIN"/>
    <property type="match status" value="1"/>
</dbReference>
<dbReference type="InterPro" id="IPR058912">
    <property type="entry name" value="HTH_animal"/>
</dbReference>
<dbReference type="Proteomes" id="UP000078542">
    <property type="component" value="Unassembled WGS sequence"/>
</dbReference>
<reference evidence="2 3" key="1">
    <citation type="submission" date="2016-03" db="EMBL/GenBank/DDBJ databases">
        <title>Cyphomyrmex costatus WGS genome.</title>
        <authorList>
            <person name="Nygaard S."/>
            <person name="Hu H."/>
            <person name="Boomsma J."/>
            <person name="Zhang G."/>
        </authorList>
    </citation>
    <scope>NUCLEOTIDE SEQUENCE [LARGE SCALE GENOMIC DNA]</scope>
    <source>
        <strain evidence="2">MS0001</strain>
        <tissue evidence="2">Whole body</tissue>
    </source>
</reference>
<dbReference type="EMBL" id="KQ978006">
    <property type="protein sequence ID" value="KYM98192.1"/>
    <property type="molecule type" value="Genomic_DNA"/>
</dbReference>
<dbReference type="Pfam" id="PF26215">
    <property type="entry name" value="HTH_animal"/>
    <property type="match status" value="1"/>
</dbReference>
<evidence type="ECO:0000313" key="3">
    <source>
        <dbReference type="Proteomes" id="UP000078542"/>
    </source>
</evidence>
<dbReference type="InterPro" id="IPR035901">
    <property type="entry name" value="GIY-YIG_endonuc_sf"/>
</dbReference>
<dbReference type="CDD" id="cd10442">
    <property type="entry name" value="GIY-YIG_PLEs"/>
    <property type="match status" value="1"/>
</dbReference>
<sequence>VVIQDLEKEVLSTFDFHIPFYYRYVDDIVMAVPREQINTILQNFNNYHHRLQFTIEIGGDRINFLDTTMIIKNNFIQFDWFQKPTYSGRILNFWSQHPLSQKISVIYGLVDKAFLLSHPEFHKKNLKFIIDILMLNDYPLDFIFEKVNKRIYAIMNKPSQSEVVNNNNIVKNNTFWFTIPYVKGISDGFRNIINGINDRIAFFSINKLNNFIKVQKDRLPHFMKKNIVYKIQCGDCDATYVGQTKRMLKTRVNEHRSHIRRNTSSRSVITEHRLQHGHDFDWNNVEVLDDESFYHKRLISEMLHIKSQNNGLNLKTDTEGLDRSYIDILEKLTTV</sequence>
<organism evidence="2 3">
    <name type="scientific">Cyphomyrmex costatus</name>
    <dbReference type="NCBI Taxonomy" id="456900"/>
    <lineage>
        <taxon>Eukaryota</taxon>
        <taxon>Metazoa</taxon>
        <taxon>Ecdysozoa</taxon>
        <taxon>Arthropoda</taxon>
        <taxon>Hexapoda</taxon>
        <taxon>Insecta</taxon>
        <taxon>Pterygota</taxon>
        <taxon>Neoptera</taxon>
        <taxon>Endopterygota</taxon>
        <taxon>Hymenoptera</taxon>
        <taxon>Apocrita</taxon>
        <taxon>Aculeata</taxon>
        <taxon>Formicoidea</taxon>
        <taxon>Formicidae</taxon>
        <taxon>Myrmicinae</taxon>
        <taxon>Cyphomyrmex</taxon>
    </lineage>
</organism>
<name>A0A151ICS9_9HYME</name>
<evidence type="ECO:0000259" key="1">
    <source>
        <dbReference type="PROSITE" id="PS50164"/>
    </source>
</evidence>
<dbReference type="STRING" id="456900.A0A151ICS9"/>
<feature type="domain" description="GIY-YIG" evidence="1">
    <location>
        <begin position="224"/>
        <end position="306"/>
    </location>
</feature>